<dbReference type="CDD" id="cd06579">
    <property type="entry name" value="TM_PBP1_transp_AraH_like"/>
    <property type="match status" value="1"/>
</dbReference>
<feature type="transmembrane region" description="Helical" evidence="8">
    <location>
        <begin position="90"/>
        <end position="107"/>
    </location>
</feature>
<comment type="subcellular location">
    <subcellularLocation>
        <location evidence="1">Cell membrane</location>
        <topology evidence="1">Multi-pass membrane protein</topology>
    </subcellularLocation>
</comment>
<evidence type="ECO:0000256" key="4">
    <source>
        <dbReference type="ARBA" id="ARBA00022519"/>
    </source>
</evidence>
<evidence type="ECO:0000313" key="10">
    <source>
        <dbReference type="Proteomes" id="UP001232755"/>
    </source>
</evidence>
<keyword evidence="3" id="KW-1003">Cell membrane</keyword>
<feature type="transmembrane region" description="Helical" evidence="8">
    <location>
        <begin position="180"/>
        <end position="201"/>
    </location>
</feature>
<keyword evidence="7 8" id="KW-0472">Membrane</keyword>
<evidence type="ECO:0000256" key="8">
    <source>
        <dbReference type="SAM" id="Phobius"/>
    </source>
</evidence>
<keyword evidence="4" id="KW-0997">Cell inner membrane</keyword>
<dbReference type="Pfam" id="PF02653">
    <property type="entry name" value="BPD_transp_2"/>
    <property type="match status" value="1"/>
</dbReference>
<dbReference type="PANTHER" id="PTHR32196">
    <property type="entry name" value="ABC TRANSPORTER PERMEASE PROTEIN YPHD-RELATED-RELATED"/>
    <property type="match status" value="1"/>
</dbReference>
<evidence type="ECO:0000256" key="3">
    <source>
        <dbReference type="ARBA" id="ARBA00022475"/>
    </source>
</evidence>
<dbReference type="EMBL" id="JAUSYP010000001">
    <property type="protein sequence ID" value="MDQ0745981.1"/>
    <property type="molecule type" value="Genomic_DNA"/>
</dbReference>
<feature type="transmembrane region" description="Helical" evidence="8">
    <location>
        <begin position="310"/>
        <end position="328"/>
    </location>
</feature>
<feature type="transmembrane region" description="Helical" evidence="8">
    <location>
        <begin position="141"/>
        <end position="160"/>
    </location>
</feature>
<comment type="caution">
    <text evidence="9">The sequence shown here is derived from an EMBL/GenBank/DDBJ whole genome shotgun (WGS) entry which is preliminary data.</text>
</comment>
<keyword evidence="5 8" id="KW-0812">Transmembrane</keyword>
<sequence length="338" mass="35796">MTDKTIRHIGAPASGRSTRERLSPARLLSWVSGYETLVLLGLLIVVFTLTSDRFLTADNLQNVALVQAVTATMTLAVLMPLIIGEFDLSVGYLIGFLVMLEAFVAQHTSNPGIIIAAGPVVGLLVGLVNGLLTVYFKISSFIATLGVGILLSGATQGISNGKVIFENIPSSVTTLASEDFLGLSLAVWLTLLLAVVLFYVLEHTPFGRFWYAIGGSERVAYLAGVRTNRMRMTAFATAGVIVGFAANFALAQAGSANPGYGPELLLPAYAAAFLGVATYRPGYYNVLGALVAIILLAIGFNGLSLLGVPFWVQPIFNGSVLIIAVLVARQETRQVRTG</sequence>
<name>A0ABU0QF13_9ACTN</name>
<dbReference type="RefSeq" id="WP_307173094.1">
    <property type="nucleotide sequence ID" value="NZ_JAUSYP010000001.1"/>
</dbReference>
<evidence type="ECO:0000256" key="2">
    <source>
        <dbReference type="ARBA" id="ARBA00022448"/>
    </source>
</evidence>
<keyword evidence="6 8" id="KW-1133">Transmembrane helix</keyword>
<organism evidence="9 10">
    <name type="scientific">Streptomyces africanus</name>
    <dbReference type="NCBI Taxonomy" id="231024"/>
    <lineage>
        <taxon>Bacteria</taxon>
        <taxon>Bacillati</taxon>
        <taxon>Actinomycetota</taxon>
        <taxon>Actinomycetes</taxon>
        <taxon>Kitasatosporales</taxon>
        <taxon>Streptomycetaceae</taxon>
        <taxon>Streptomyces</taxon>
    </lineage>
</organism>
<evidence type="ECO:0000313" key="9">
    <source>
        <dbReference type="EMBL" id="MDQ0745981.1"/>
    </source>
</evidence>
<accession>A0ABU0QF13</accession>
<dbReference type="Proteomes" id="UP001232755">
    <property type="component" value="Unassembled WGS sequence"/>
</dbReference>
<gene>
    <name evidence="9" type="ORF">QF034_000212</name>
</gene>
<feature type="transmembrane region" description="Helical" evidence="8">
    <location>
        <begin position="27"/>
        <end position="51"/>
    </location>
</feature>
<feature type="transmembrane region" description="Helical" evidence="8">
    <location>
        <begin position="286"/>
        <end position="304"/>
    </location>
</feature>
<proteinExistence type="predicted"/>
<dbReference type="PANTHER" id="PTHR32196:SF21">
    <property type="entry name" value="ABC TRANSPORTER PERMEASE PROTEIN YPHD-RELATED"/>
    <property type="match status" value="1"/>
</dbReference>
<feature type="transmembrane region" description="Helical" evidence="8">
    <location>
        <begin position="234"/>
        <end position="254"/>
    </location>
</feature>
<protein>
    <submittedName>
        <fullName evidence="9">Ribose transport system permease protein</fullName>
    </submittedName>
</protein>
<keyword evidence="2" id="KW-0813">Transport</keyword>
<dbReference type="InterPro" id="IPR001851">
    <property type="entry name" value="ABC_transp_permease"/>
</dbReference>
<feature type="transmembrane region" description="Helical" evidence="8">
    <location>
        <begin position="113"/>
        <end position="134"/>
    </location>
</feature>
<evidence type="ECO:0000256" key="7">
    <source>
        <dbReference type="ARBA" id="ARBA00023136"/>
    </source>
</evidence>
<evidence type="ECO:0000256" key="1">
    <source>
        <dbReference type="ARBA" id="ARBA00004651"/>
    </source>
</evidence>
<feature type="transmembrane region" description="Helical" evidence="8">
    <location>
        <begin position="260"/>
        <end position="279"/>
    </location>
</feature>
<feature type="transmembrane region" description="Helical" evidence="8">
    <location>
        <begin position="63"/>
        <end position="83"/>
    </location>
</feature>
<evidence type="ECO:0000256" key="6">
    <source>
        <dbReference type="ARBA" id="ARBA00022989"/>
    </source>
</evidence>
<reference evidence="9 10" key="1">
    <citation type="submission" date="2023-07" db="EMBL/GenBank/DDBJ databases">
        <title>Comparative genomics of wheat-associated soil bacteria to identify genetic determinants of phenazine resistance.</title>
        <authorList>
            <person name="Mouncey N."/>
        </authorList>
    </citation>
    <scope>NUCLEOTIDE SEQUENCE [LARGE SCALE GENOMIC DNA]</scope>
    <source>
        <strain evidence="9 10">B3I12</strain>
    </source>
</reference>
<evidence type="ECO:0000256" key="5">
    <source>
        <dbReference type="ARBA" id="ARBA00022692"/>
    </source>
</evidence>
<keyword evidence="10" id="KW-1185">Reference proteome</keyword>